<dbReference type="AlphaFoldDB" id="A0A7W8EQM1"/>
<reference evidence="1 2" key="1">
    <citation type="submission" date="2020-08" db="EMBL/GenBank/DDBJ databases">
        <title>Genomic Encyclopedia of Type Strains, Phase IV (KMG-IV): sequencing the most valuable type-strain genomes for metagenomic binning, comparative biology and taxonomic classification.</title>
        <authorList>
            <person name="Goeker M."/>
        </authorList>
    </citation>
    <scope>NUCLEOTIDE SEQUENCE [LARGE SCALE GENOMIC DNA]</scope>
    <source>
        <strain evidence="1 2">DSM 25620</strain>
    </source>
</reference>
<comment type="caution">
    <text evidence="1">The sequence shown here is derived from an EMBL/GenBank/DDBJ whole genome shotgun (WGS) entry which is preliminary data.</text>
</comment>
<keyword evidence="2" id="KW-1185">Reference proteome</keyword>
<gene>
    <name evidence="1" type="ORF">HNQ68_002103</name>
</gene>
<evidence type="ECO:0000313" key="1">
    <source>
        <dbReference type="EMBL" id="MBB5091562.1"/>
    </source>
</evidence>
<evidence type="ECO:0000313" key="2">
    <source>
        <dbReference type="Proteomes" id="UP000531231"/>
    </source>
</evidence>
<sequence length="43" mass="4737">MTVTQVIPIDVDSNFKTGTLNFLARLGEEYMTAPWPDPGVQIA</sequence>
<name>A0A7W8EQM1_9HYPH</name>
<dbReference type="EMBL" id="JACHIL010000003">
    <property type="protein sequence ID" value="MBB5091562.1"/>
    <property type="molecule type" value="Genomic_DNA"/>
</dbReference>
<proteinExistence type="predicted"/>
<dbReference type="Proteomes" id="UP000531231">
    <property type="component" value="Unassembled WGS sequence"/>
</dbReference>
<accession>A0A7W8EQM1</accession>
<organism evidence="1 2">
    <name type="scientific">Pseudochrobactrum saccharolyticum</name>
    <dbReference type="NCBI Taxonomy" id="354352"/>
    <lineage>
        <taxon>Bacteria</taxon>
        <taxon>Pseudomonadati</taxon>
        <taxon>Pseudomonadota</taxon>
        <taxon>Alphaproteobacteria</taxon>
        <taxon>Hyphomicrobiales</taxon>
        <taxon>Brucellaceae</taxon>
        <taxon>Pseudochrobactrum</taxon>
    </lineage>
</organism>
<protein>
    <submittedName>
        <fullName evidence="1">Uncharacterized protein</fullName>
    </submittedName>
</protein>